<dbReference type="Proteomes" id="UP000298030">
    <property type="component" value="Unassembled WGS sequence"/>
</dbReference>
<feature type="domain" description="F-box" evidence="1">
    <location>
        <begin position="1"/>
        <end position="46"/>
    </location>
</feature>
<dbReference type="AlphaFoldDB" id="A0A4Y7T1I6"/>
<accession>A0A4Y7T1I6</accession>
<keyword evidence="3" id="KW-1185">Reference proteome</keyword>
<dbReference type="EMBL" id="QPFP01000035">
    <property type="protein sequence ID" value="TEB28020.1"/>
    <property type="molecule type" value="Genomic_DNA"/>
</dbReference>
<dbReference type="InterPro" id="IPR036047">
    <property type="entry name" value="F-box-like_dom_sf"/>
</dbReference>
<name>A0A4Y7T1I6_COPMI</name>
<dbReference type="Gene3D" id="1.20.1280.50">
    <property type="match status" value="1"/>
</dbReference>
<evidence type="ECO:0000313" key="3">
    <source>
        <dbReference type="Proteomes" id="UP000298030"/>
    </source>
</evidence>
<sequence length="152" mass="17769">MTMPLDVVYEILSQLALIDLINVARVNRSWRKTLLGTQAGMVWKTAREAGKYPEPPEDFTEQRWARFLLCKVCQYCGSKLGWQSPDWLLLRRVCAACRRTHLVDVRCITERRFPNVDKDIVKRRLGLSSMRPILLGRRYPPHFSRVGRNPRS</sequence>
<dbReference type="InterPro" id="IPR001810">
    <property type="entry name" value="F-box_dom"/>
</dbReference>
<dbReference type="Pfam" id="PF00646">
    <property type="entry name" value="F-box"/>
    <property type="match status" value="1"/>
</dbReference>
<protein>
    <recommendedName>
        <fullName evidence="1">F-box domain-containing protein</fullName>
    </recommendedName>
</protein>
<evidence type="ECO:0000259" key="1">
    <source>
        <dbReference type="PROSITE" id="PS50181"/>
    </source>
</evidence>
<dbReference type="OrthoDB" id="2322499at2759"/>
<reference evidence="2 3" key="1">
    <citation type="journal article" date="2019" name="Nat. Ecol. Evol.">
        <title>Megaphylogeny resolves global patterns of mushroom evolution.</title>
        <authorList>
            <person name="Varga T."/>
            <person name="Krizsan K."/>
            <person name="Foldi C."/>
            <person name="Dima B."/>
            <person name="Sanchez-Garcia M."/>
            <person name="Sanchez-Ramirez S."/>
            <person name="Szollosi G.J."/>
            <person name="Szarkandi J.G."/>
            <person name="Papp V."/>
            <person name="Albert L."/>
            <person name="Andreopoulos W."/>
            <person name="Angelini C."/>
            <person name="Antonin V."/>
            <person name="Barry K.W."/>
            <person name="Bougher N.L."/>
            <person name="Buchanan P."/>
            <person name="Buyck B."/>
            <person name="Bense V."/>
            <person name="Catcheside P."/>
            <person name="Chovatia M."/>
            <person name="Cooper J."/>
            <person name="Damon W."/>
            <person name="Desjardin D."/>
            <person name="Finy P."/>
            <person name="Geml J."/>
            <person name="Haridas S."/>
            <person name="Hughes K."/>
            <person name="Justo A."/>
            <person name="Karasinski D."/>
            <person name="Kautmanova I."/>
            <person name="Kiss B."/>
            <person name="Kocsube S."/>
            <person name="Kotiranta H."/>
            <person name="LaButti K.M."/>
            <person name="Lechner B.E."/>
            <person name="Liimatainen K."/>
            <person name="Lipzen A."/>
            <person name="Lukacs Z."/>
            <person name="Mihaltcheva S."/>
            <person name="Morgado L.N."/>
            <person name="Niskanen T."/>
            <person name="Noordeloos M.E."/>
            <person name="Ohm R.A."/>
            <person name="Ortiz-Santana B."/>
            <person name="Ovrebo C."/>
            <person name="Racz N."/>
            <person name="Riley R."/>
            <person name="Savchenko A."/>
            <person name="Shiryaev A."/>
            <person name="Soop K."/>
            <person name="Spirin V."/>
            <person name="Szebenyi C."/>
            <person name="Tomsovsky M."/>
            <person name="Tulloss R.E."/>
            <person name="Uehling J."/>
            <person name="Grigoriev I.V."/>
            <person name="Vagvolgyi C."/>
            <person name="Papp T."/>
            <person name="Martin F.M."/>
            <person name="Miettinen O."/>
            <person name="Hibbett D.S."/>
            <person name="Nagy L.G."/>
        </authorList>
    </citation>
    <scope>NUCLEOTIDE SEQUENCE [LARGE SCALE GENOMIC DNA]</scope>
    <source>
        <strain evidence="2 3">FP101781</strain>
    </source>
</reference>
<organism evidence="2 3">
    <name type="scientific">Coprinellus micaceus</name>
    <name type="common">Glistening ink-cap mushroom</name>
    <name type="synonym">Coprinus micaceus</name>
    <dbReference type="NCBI Taxonomy" id="71717"/>
    <lineage>
        <taxon>Eukaryota</taxon>
        <taxon>Fungi</taxon>
        <taxon>Dikarya</taxon>
        <taxon>Basidiomycota</taxon>
        <taxon>Agaricomycotina</taxon>
        <taxon>Agaricomycetes</taxon>
        <taxon>Agaricomycetidae</taxon>
        <taxon>Agaricales</taxon>
        <taxon>Agaricineae</taxon>
        <taxon>Psathyrellaceae</taxon>
        <taxon>Coprinellus</taxon>
    </lineage>
</organism>
<gene>
    <name evidence="2" type="ORF">FA13DRAFT_825901</name>
</gene>
<dbReference type="CDD" id="cd09917">
    <property type="entry name" value="F-box_SF"/>
    <property type="match status" value="1"/>
</dbReference>
<dbReference type="STRING" id="71717.A0A4Y7T1I6"/>
<proteinExistence type="predicted"/>
<evidence type="ECO:0000313" key="2">
    <source>
        <dbReference type="EMBL" id="TEB28020.1"/>
    </source>
</evidence>
<dbReference type="SMART" id="SM00256">
    <property type="entry name" value="FBOX"/>
    <property type="match status" value="1"/>
</dbReference>
<comment type="caution">
    <text evidence="2">The sequence shown here is derived from an EMBL/GenBank/DDBJ whole genome shotgun (WGS) entry which is preliminary data.</text>
</comment>
<dbReference type="PROSITE" id="PS50181">
    <property type="entry name" value="FBOX"/>
    <property type="match status" value="1"/>
</dbReference>
<dbReference type="SUPFAM" id="SSF81383">
    <property type="entry name" value="F-box domain"/>
    <property type="match status" value="1"/>
</dbReference>